<proteinExistence type="inferred from homology"/>
<evidence type="ECO:0000256" key="3">
    <source>
        <dbReference type="ARBA" id="ARBA00023274"/>
    </source>
</evidence>
<feature type="region of interest" description="Disordered" evidence="4">
    <location>
        <begin position="409"/>
        <end position="436"/>
    </location>
</feature>
<dbReference type="EMBL" id="CAUYUJ010014715">
    <property type="protein sequence ID" value="CAK0845071.1"/>
    <property type="molecule type" value="Genomic_DNA"/>
</dbReference>
<dbReference type="InterPro" id="IPR014722">
    <property type="entry name" value="Rib_uL2_dom2"/>
</dbReference>
<comment type="caution">
    <text evidence="7">The sequence shown here is derived from an EMBL/GenBank/DDBJ whole genome shotgun (WGS) entry which is preliminary data.</text>
</comment>
<dbReference type="InterPro" id="IPR003256">
    <property type="entry name" value="Ribosomal_uL24"/>
</dbReference>
<keyword evidence="2" id="KW-0689">Ribosomal protein</keyword>
<organism evidence="7 8">
    <name type="scientific">Prorocentrum cordatum</name>
    <dbReference type="NCBI Taxonomy" id="2364126"/>
    <lineage>
        <taxon>Eukaryota</taxon>
        <taxon>Sar</taxon>
        <taxon>Alveolata</taxon>
        <taxon>Dinophyceae</taxon>
        <taxon>Prorocentrales</taxon>
        <taxon>Prorocentraceae</taxon>
        <taxon>Prorocentrum</taxon>
    </lineage>
</organism>
<reference evidence="7" key="1">
    <citation type="submission" date="2023-10" db="EMBL/GenBank/DDBJ databases">
        <authorList>
            <person name="Chen Y."/>
            <person name="Shah S."/>
            <person name="Dougan E. K."/>
            <person name="Thang M."/>
            <person name="Chan C."/>
        </authorList>
    </citation>
    <scope>NUCLEOTIDE SEQUENCE [LARGE SCALE GENOMIC DNA]</scope>
</reference>
<accession>A0ABN9TGV8</accession>
<evidence type="ECO:0000256" key="4">
    <source>
        <dbReference type="SAM" id="MobiDB-lite"/>
    </source>
</evidence>
<dbReference type="SUPFAM" id="SSF50104">
    <property type="entry name" value="Translation proteins SH3-like domain"/>
    <property type="match status" value="1"/>
</dbReference>
<dbReference type="InterPro" id="IPR000007">
    <property type="entry name" value="Tubby_C"/>
</dbReference>
<evidence type="ECO:0000259" key="6">
    <source>
        <dbReference type="Pfam" id="PF17136"/>
    </source>
</evidence>
<dbReference type="Gene3D" id="3.20.90.10">
    <property type="entry name" value="Tubby Protein, Chain A"/>
    <property type="match status" value="1"/>
</dbReference>
<dbReference type="Gene3D" id="2.30.30.30">
    <property type="match status" value="1"/>
</dbReference>
<dbReference type="InterPro" id="IPR041988">
    <property type="entry name" value="Ribosomal_uL24_KOW"/>
</dbReference>
<feature type="domain" description="Tubby C-terminal" evidence="5">
    <location>
        <begin position="695"/>
        <end position="799"/>
    </location>
</feature>
<keyword evidence="8" id="KW-1185">Reference proteome</keyword>
<feature type="region of interest" description="Disordered" evidence="4">
    <location>
        <begin position="157"/>
        <end position="176"/>
    </location>
</feature>
<evidence type="ECO:0008006" key="9">
    <source>
        <dbReference type="Google" id="ProtNLM"/>
    </source>
</evidence>
<feature type="compositionally biased region" description="Low complexity" evidence="4">
    <location>
        <begin position="416"/>
        <end position="435"/>
    </location>
</feature>
<dbReference type="PRINTS" id="PR01573">
    <property type="entry name" value="SUPERTUBBY"/>
</dbReference>
<dbReference type="Pfam" id="PF17136">
    <property type="entry name" value="ribosomal_L24"/>
    <property type="match status" value="1"/>
</dbReference>
<dbReference type="Pfam" id="PF01167">
    <property type="entry name" value="Tub"/>
    <property type="match status" value="1"/>
</dbReference>
<dbReference type="PANTHER" id="PTHR12903">
    <property type="entry name" value="MITOCHONDRIAL RIBOSOMAL PROTEIN L24"/>
    <property type="match status" value="1"/>
</dbReference>
<comment type="similarity">
    <text evidence="1">Belongs to the universal ribosomal protein uL24 family.</text>
</comment>
<sequence>MLVAVRTAAPCAAERAGRFGLGLLPGCAAPRVDCRRADQRTPKLAPKKELIRTWKIRPGDLVEVICGKEGMKRMRGEVLMVDFLRNMLKVKGVNLRKLRDEDGNYKMIEKKIHYSNCALVDPVLSKPTRVGLTFTEEGGAIRISHLSGHVIPWPDPPKRSEVPLIASDGPKDTPPEKALEKTYDYHADSEAIRLARLELVLGKAPGSGRARPGFPSLRGHLEKGGLFGIGIATTAAMEDRDEGDCSGRSAFDMEFAALRSTLSKTFQLSCETTVQGDDVAVTALQSLRRMCRRGDAETVAQLAQLARASRDRPERPADGRGDDGVHRCDRGPLPFSLFRPEAGRCTAPFSIHARARAEACAFSRVPRESTGPFRAASSTTPSGMGILKDDGFPLADFLPSLPFLARRDHQAEPKAAEASGGSGAAADEAPGAEPPWRSEAFDAADELEKGLSPSRAGAGAALRRPLGRAGGLRRYFAIRQEGSEEVLLMSETHEVLLWAVPCASSDGAVRRMEFFCSAPGGAGPRRKPDFVLARAEGGGDDWALSQTWCECCAHRPRHLTCASMGKGQQVARLLHTRQKAGEAWVHSMDAWLPPVLADGTASDWCPALLGADLGPAWRSAASSPSRATSAACSPRRSAQSSPRRHPAAPGSRLGGLGQRPSGFSLADVYAGLADVHGGAALSGGAPQVPGQESPAEAEGASPSRGRSPCSSAGAAEDPICLRTRLPVWDQEVKCLVLNFHNVSKLEVSPRNFMLVHSSGTGDDRVVFQHARVGPKTFCMDVGAPLGVVQAFAIGMASSDWD</sequence>
<feature type="region of interest" description="Disordered" evidence="4">
    <location>
        <begin position="306"/>
        <end position="327"/>
    </location>
</feature>
<feature type="compositionally biased region" description="Basic and acidic residues" evidence="4">
    <location>
        <begin position="308"/>
        <end position="327"/>
    </location>
</feature>
<dbReference type="Proteomes" id="UP001189429">
    <property type="component" value="Unassembled WGS sequence"/>
</dbReference>
<feature type="compositionally biased region" description="Low complexity" evidence="4">
    <location>
        <begin position="617"/>
        <end position="641"/>
    </location>
</feature>
<evidence type="ECO:0000313" key="8">
    <source>
        <dbReference type="Proteomes" id="UP001189429"/>
    </source>
</evidence>
<dbReference type="SUPFAM" id="SSF54518">
    <property type="entry name" value="Tubby C-terminal domain-like"/>
    <property type="match status" value="1"/>
</dbReference>
<keyword evidence="3" id="KW-0687">Ribonucleoprotein</keyword>
<dbReference type="InterPro" id="IPR057264">
    <property type="entry name" value="Ribosomal_uL24_C"/>
</dbReference>
<dbReference type="CDD" id="cd06089">
    <property type="entry name" value="KOW_RPL26"/>
    <property type="match status" value="1"/>
</dbReference>
<dbReference type="InterPro" id="IPR025659">
    <property type="entry name" value="Tubby-like_C"/>
</dbReference>
<name>A0ABN9TGV8_9DINO</name>
<evidence type="ECO:0000313" key="7">
    <source>
        <dbReference type="EMBL" id="CAK0845071.1"/>
    </source>
</evidence>
<evidence type="ECO:0000256" key="2">
    <source>
        <dbReference type="ARBA" id="ARBA00022980"/>
    </source>
</evidence>
<feature type="region of interest" description="Disordered" evidence="4">
    <location>
        <begin position="617"/>
        <end position="658"/>
    </location>
</feature>
<feature type="domain" description="Large ribosomal subunit protein uL24 C-terminal" evidence="6">
    <location>
        <begin position="100"/>
        <end position="151"/>
    </location>
</feature>
<dbReference type="InterPro" id="IPR008991">
    <property type="entry name" value="Translation_prot_SH3-like_sf"/>
</dbReference>
<evidence type="ECO:0000256" key="1">
    <source>
        <dbReference type="ARBA" id="ARBA00010618"/>
    </source>
</evidence>
<protein>
    <recommendedName>
        <fullName evidence="9">Tubby C-terminal domain-containing protein</fullName>
    </recommendedName>
</protein>
<evidence type="ECO:0000259" key="5">
    <source>
        <dbReference type="Pfam" id="PF01167"/>
    </source>
</evidence>
<feature type="region of interest" description="Disordered" evidence="4">
    <location>
        <begin position="681"/>
        <end position="714"/>
    </location>
</feature>
<gene>
    <name evidence="7" type="ORF">PCOR1329_LOCUS38979</name>
</gene>